<evidence type="ECO:0000313" key="3">
    <source>
        <dbReference type="Proteomes" id="UP001516400"/>
    </source>
</evidence>
<reference evidence="2 3" key="1">
    <citation type="journal article" date="2021" name="BMC Biol.">
        <title>Horizontally acquired antibacterial genes associated with adaptive radiation of ladybird beetles.</title>
        <authorList>
            <person name="Li H.S."/>
            <person name="Tang X.F."/>
            <person name="Huang Y.H."/>
            <person name="Xu Z.Y."/>
            <person name="Chen M.L."/>
            <person name="Du X.Y."/>
            <person name="Qiu B.Y."/>
            <person name="Chen P.T."/>
            <person name="Zhang W."/>
            <person name="Slipinski A."/>
            <person name="Escalona H.E."/>
            <person name="Waterhouse R.M."/>
            <person name="Zwick A."/>
            <person name="Pang H."/>
        </authorList>
    </citation>
    <scope>NUCLEOTIDE SEQUENCE [LARGE SCALE GENOMIC DNA]</scope>
    <source>
        <strain evidence="2">SYSU2018</strain>
    </source>
</reference>
<name>A0ABD2N3S2_9CUCU</name>
<dbReference type="EMBL" id="JABFTP020000062">
    <property type="protein sequence ID" value="KAL3273072.1"/>
    <property type="molecule type" value="Genomic_DNA"/>
</dbReference>
<keyword evidence="3" id="KW-1185">Reference proteome</keyword>
<feature type="compositionally biased region" description="Pro residues" evidence="1">
    <location>
        <begin position="26"/>
        <end position="39"/>
    </location>
</feature>
<protein>
    <submittedName>
        <fullName evidence="2">Uncharacterized protein</fullName>
    </submittedName>
</protein>
<feature type="region of interest" description="Disordered" evidence="1">
    <location>
        <begin position="168"/>
        <end position="254"/>
    </location>
</feature>
<feature type="compositionally biased region" description="Pro residues" evidence="1">
    <location>
        <begin position="57"/>
        <end position="85"/>
    </location>
</feature>
<dbReference type="AlphaFoldDB" id="A0ABD2N3S2"/>
<evidence type="ECO:0000313" key="2">
    <source>
        <dbReference type="EMBL" id="KAL3273072.1"/>
    </source>
</evidence>
<accession>A0ABD2N3S2</accession>
<proteinExistence type="predicted"/>
<organism evidence="2 3">
    <name type="scientific">Cryptolaemus montrouzieri</name>
    <dbReference type="NCBI Taxonomy" id="559131"/>
    <lineage>
        <taxon>Eukaryota</taxon>
        <taxon>Metazoa</taxon>
        <taxon>Ecdysozoa</taxon>
        <taxon>Arthropoda</taxon>
        <taxon>Hexapoda</taxon>
        <taxon>Insecta</taxon>
        <taxon>Pterygota</taxon>
        <taxon>Neoptera</taxon>
        <taxon>Endopterygota</taxon>
        <taxon>Coleoptera</taxon>
        <taxon>Polyphaga</taxon>
        <taxon>Cucujiformia</taxon>
        <taxon>Coccinelloidea</taxon>
        <taxon>Coccinellidae</taxon>
        <taxon>Scymninae</taxon>
        <taxon>Scymnini</taxon>
        <taxon>Cryptolaemus</taxon>
    </lineage>
</organism>
<gene>
    <name evidence="2" type="ORF">HHI36_014527</name>
</gene>
<evidence type="ECO:0000256" key="1">
    <source>
        <dbReference type="SAM" id="MobiDB-lite"/>
    </source>
</evidence>
<sequence>MDVLIWDASSLTDIELLPLLEDNIPPQAPTPPRPSPPRAPHWSPQAGPSWMPHEYPYAPPLPPRQPSPPQISPPRQPSPPQPSPPRRQLDTLRVPSPSPPPSFDPESPEKSTRRTKGRTILEFNRPQPGQRPVQTPPSQGVAVYPTGPPVSGFEFSPFPMPERPITFQDRIAQRRRHRPPRPEYTIDEGAGTPRRPPGGLPRRRVIEEGMGAQAPRKRLFREFTGEEPAPPVPLSPPQQTRGARTSPVCPGRQPTEKIQIVEEFEETEDDFIPEHLRGFRWMDEPEDQFYDSFRQQFQG</sequence>
<dbReference type="Proteomes" id="UP001516400">
    <property type="component" value="Unassembled WGS sequence"/>
</dbReference>
<comment type="caution">
    <text evidence="2">The sequence shown here is derived from an EMBL/GenBank/DDBJ whole genome shotgun (WGS) entry which is preliminary data.</text>
</comment>
<feature type="region of interest" description="Disordered" evidence="1">
    <location>
        <begin position="22"/>
        <end position="148"/>
    </location>
</feature>